<feature type="transmembrane region" description="Helical" evidence="10">
    <location>
        <begin position="1102"/>
        <end position="1123"/>
    </location>
</feature>
<dbReference type="GO" id="GO:0016887">
    <property type="term" value="F:ATP hydrolysis activity"/>
    <property type="evidence" value="ECO:0007669"/>
    <property type="project" value="InterPro"/>
</dbReference>
<dbReference type="CDD" id="cd03232">
    <property type="entry name" value="ABCG_PDR_domain2"/>
    <property type="match status" value="1"/>
</dbReference>
<dbReference type="FunFam" id="3.40.50.300:FF:000179">
    <property type="entry name" value="ABC transporter G family member 34"/>
    <property type="match status" value="1"/>
</dbReference>
<evidence type="ECO:0000256" key="1">
    <source>
        <dbReference type="ARBA" id="ARBA00004141"/>
    </source>
</evidence>
<evidence type="ECO:0000256" key="9">
    <source>
        <dbReference type="ARBA" id="ARBA00023136"/>
    </source>
</evidence>
<dbReference type="SUPFAM" id="SSF52540">
    <property type="entry name" value="P-loop containing nucleoside triphosphate hydrolases"/>
    <property type="match status" value="2"/>
</dbReference>
<keyword evidence="6" id="KW-0547">Nucleotide-binding</keyword>
<dbReference type="FunFam" id="3.40.50.300:FF:000157">
    <property type="entry name" value="ABC transporter G family member 34"/>
    <property type="match status" value="1"/>
</dbReference>
<feature type="transmembrane region" description="Helical" evidence="10">
    <location>
        <begin position="989"/>
        <end position="1016"/>
    </location>
</feature>
<evidence type="ECO:0000256" key="6">
    <source>
        <dbReference type="ARBA" id="ARBA00022741"/>
    </source>
</evidence>
<evidence type="ECO:0000256" key="3">
    <source>
        <dbReference type="ARBA" id="ARBA00022448"/>
    </source>
</evidence>
<keyword evidence="9 10" id="KW-0472">Membrane</keyword>
<sequence>MKGYVEGEISYNGNKLDEFVPQKTSAYISQYDLHIPEMTVRETIDFSAHCQGVGSRAGNFPYIMLEVSRREKEAGIVPDPDLDTYMKAISAEGIRRNLQTDYVLKILGLDICADIMVGSASRRGISGGQKKRLTTGEMIVGPSKALFMDEISTGLDSSTTFQIVTCLQQLVHITDSTALISLLQPAPETFNLFDDVILMAEGKIVYHGPCSHALQFFEDCGFKCPQRKGAADFLQEVISKKDQAQYWCHADLPYHYVSVNQFIEMFKASNLGQKLAEELSKPYEKSRCPNSAVSFSFYSVRKWELFKACMAREVLLMKRNTFVYVFKTAQLVFTAFITMTVFLLTRMTVDLMSANYLMGSMYYALTRLSTNGVAELSLTINRLPAVQKQRSYHLYPAWAYSIPASILKIPFSVLDSILWTGITYYVIGYSPEVTSLNIDVSIHCLNFPNDGTRNNSWFFDLTSNVLVWRLHSSTALFAALVEMLNGNTTMGDAVLISHGLNFKGYFYWISLGALFGFTILFDLGFILALTYFKPPKMSKAIISKKRFSQLQGREDEEWSRQPENESISALDAETRKAEMMVLPFVPLTMTFKDVQYFVDTPPEMRGNGFSEKKLQLLSDITGAFKPGVLTALMGVSGAGKTTLMDVLSGRKTGGIIEGDIRIGGYPKVQQTFARISGYCEQNDIHSPQITVEESIIYSAWLRLPPEIDEQTKSRFVEEVIETIELQDIKFSLVGIPGRSGLSTEQRKRLTIAVELVSNPSIIFMDEPTSGLDARAAAIVMRAVKNVVSTGRTTVCTIHQPSIDVFEAFDELILMKRGGMIIYSGVLGHHSRKLIEYFEDLSDIVLSVKLIRITDLHVFTIEKGISGVPKIKDNYNPATWMLEVTSASMESELELDFTQLYKESTMYQETIGSVQQFNKPPPGSRDLQFSTPFPQNRWQQYIACLWKQHLSYWRSPEYNLTRYIFMIVSSLLFGIVFWQKGREINNEQDLINILGLMYIAVIFLGINNCSTVVPYVATELTVLYREKFAAMYSPWAYSFAQVTMEIPYVLLQAFIYVAITYPTIGYYWSASKVFWYFYATFCTFLYFVFLGMLLVSMTPSVEVASILSTTIYTILNLFSGFLLPGKKIPKWWIWCYYLCPTSWSLYGFLTSQYGDIDKEILIFGELKTISSFLEDYYGFRHDHLGIVAVVLGAFPVAFAFLFAYCIGKSNFHR</sequence>
<feature type="transmembrane region" description="Helical" evidence="10">
    <location>
        <begin position="1130"/>
        <end position="1148"/>
    </location>
</feature>
<evidence type="ECO:0000313" key="13">
    <source>
        <dbReference type="Proteomes" id="UP000326939"/>
    </source>
</evidence>
<dbReference type="Pfam" id="PF01061">
    <property type="entry name" value="ABC2_membrane"/>
    <property type="match status" value="2"/>
</dbReference>
<keyword evidence="7" id="KW-0067">ATP-binding</keyword>
<feature type="transmembrane region" description="Helical" evidence="10">
    <location>
        <begin position="322"/>
        <end position="344"/>
    </location>
</feature>
<dbReference type="InterPro" id="IPR003593">
    <property type="entry name" value="AAA+_ATPase"/>
</dbReference>
<gene>
    <name evidence="12" type="ORF">DKX38_015965</name>
</gene>
<dbReference type="Gene3D" id="3.40.50.300">
    <property type="entry name" value="P-loop containing nucleotide triphosphate hydrolases"/>
    <property type="match status" value="2"/>
</dbReference>
<dbReference type="EMBL" id="VDCV01000010">
    <property type="protein sequence ID" value="KAB5538432.1"/>
    <property type="molecule type" value="Genomic_DNA"/>
</dbReference>
<dbReference type="AlphaFoldDB" id="A0A5N5L6X1"/>
<keyword evidence="5" id="KW-0677">Repeat</keyword>
<feature type="domain" description="ABC transporter" evidence="11">
    <location>
        <begin position="589"/>
        <end position="841"/>
    </location>
</feature>
<accession>A0A5N5L6X1</accession>
<dbReference type="Pfam" id="PF00005">
    <property type="entry name" value="ABC_tran"/>
    <property type="match status" value="1"/>
</dbReference>
<keyword evidence="13" id="KW-1185">Reference proteome</keyword>
<feature type="transmembrane region" description="Helical" evidence="10">
    <location>
        <begin position="959"/>
        <end position="977"/>
    </location>
</feature>
<comment type="subcellular location">
    <subcellularLocation>
        <location evidence="1">Membrane</location>
        <topology evidence="1">Multi-pass membrane protein</topology>
    </subcellularLocation>
</comment>
<evidence type="ECO:0000256" key="7">
    <source>
        <dbReference type="ARBA" id="ARBA00022840"/>
    </source>
</evidence>
<dbReference type="InterPro" id="IPR013525">
    <property type="entry name" value="ABC2_TM"/>
</dbReference>
<keyword evidence="4 10" id="KW-0812">Transmembrane</keyword>
<dbReference type="InterPro" id="IPR043926">
    <property type="entry name" value="ABCG_dom"/>
</dbReference>
<feature type="transmembrane region" description="Helical" evidence="10">
    <location>
        <begin position="1072"/>
        <end position="1096"/>
    </location>
</feature>
<evidence type="ECO:0000256" key="4">
    <source>
        <dbReference type="ARBA" id="ARBA00022692"/>
    </source>
</evidence>
<dbReference type="Pfam" id="PF19055">
    <property type="entry name" value="ABC2_membrane_7"/>
    <property type="match status" value="2"/>
</dbReference>
<proteinExistence type="inferred from homology"/>
<dbReference type="InterPro" id="IPR027417">
    <property type="entry name" value="P-loop_NTPase"/>
</dbReference>
<dbReference type="SMART" id="SM00382">
    <property type="entry name" value="AAA"/>
    <property type="match status" value="1"/>
</dbReference>
<comment type="similarity">
    <text evidence="2">Belongs to the ABC transporter superfamily. ABCG family. PDR (TC 3.A.1.205) subfamily.</text>
</comment>
<dbReference type="GO" id="GO:0005886">
    <property type="term" value="C:plasma membrane"/>
    <property type="evidence" value="ECO:0007669"/>
    <property type="project" value="UniProtKB-ARBA"/>
</dbReference>
<evidence type="ECO:0000313" key="12">
    <source>
        <dbReference type="EMBL" id="KAB5538432.1"/>
    </source>
</evidence>
<protein>
    <recommendedName>
        <fullName evidence="11">ABC transporter domain-containing protein</fullName>
    </recommendedName>
</protein>
<evidence type="ECO:0000256" key="8">
    <source>
        <dbReference type="ARBA" id="ARBA00022989"/>
    </source>
</evidence>
<organism evidence="12 13">
    <name type="scientific">Salix brachista</name>
    <dbReference type="NCBI Taxonomy" id="2182728"/>
    <lineage>
        <taxon>Eukaryota</taxon>
        <taxon>Viridiplantae</taxon>
        <taxon>Streptophyta</taxon>
        <taxon>Embryophyta</taxon>
        <taxon>Tracheophyta</taxon>
        <taxon>Spermatophyta</taxon>
        <taxon>Magnoliopsida</taxon>
        <taxon>eudicotyledons</taxon>
        <taxon>Gunneridae</taxon>
        <taxon>Pentapetalae</taxon>
        <taxon>rosids</taxon>
        <taxon>fabids</taxon>
        <taxon>Malpighiales</taxon>
        <taxon>Salicaceae</taxon>
        <taxon>Saliceae</taxon>
        <taxon>Salix</taxon>
    </lineage>
</organism>
<evidence type="ECO:0000256" key="2">
    <source>
        <dbReference type="ARBA" id="ARBA00006012"/>
    </source>
</evidence>
<dbReference type="GO" id="GO:0005524">
    <property type="term" value="F:ATP binding"/>
    <property type="evidence" value="ECO:0007669"/>
    <property type="project" value="UniProtKB-KW"/>
</dbReference>
<dbReference type="PROSITE" id="PS50893">
    <property type="entry name" value="ABC_TRANSPORTER_2"/>
    <property type="match status" value="1"/>
</dbReference>
<feature type="transmembrane region" description="Helical" evidence="10">
    <location>
        <begin position="505"/>
        <end position="532"/>
    </location>
</feature>
<evidence type="ECO:0000256" key="10">
    <source>
        <dbReference type="SAM" id="Phobius"/>
    </source>
</evidence>
<feature type="transmembrane region" description="Helical" evidence="10">
    <location>
        <begin position="1183"/>
        <end position="1206"/>
    </location>
</feature>
<keyword evidence="8 10" id="KW-1133">Transmembrane helix</keyword>
<dbReference type="Pfam" id="PF08370">
    <property type="entry name" value="PDR_assoc"/>
    <property type="match status" value="1"/>
</dbReference>
<feature type="transmembrane region" description="Helical" evidence="10">
    <location>
        <begin position="1036"/>
        <end position="1060"/>
    </location>
</feature>
<evidence type="ECO:0000256" key="5">
    <source>
        <dbReference type="ARBA" id="ARBA00022737"/>
    </source>
</evidence>
<comment type="caution">
    <text evidence="12">The sequence shown here is derived from an EMBL/GenBank/DDBJ whole genome shotgun (WGS) entry which is preliminary data.</text>
</comment>
<keyword evidence="3" id="KW-0813">Transport</keyword>
<dbReference type="InterPro" id="IPR013581">
    <property type="entry name" value="PDR_assoc"/>
</dbReference>
<dbReference type="Proteomes" id="UP000326939">
    <property type="component" value="Chromosome 10"/>
</dbReference>
<dbReference type="PANTHER" id="PTHR19241">
    <property type="entry name" value="ATP-BINDING CASSETTE TRANSPORTER"/>
    <property type="match status" value="1"/>
</dbReference>
<evidence type="ECO:0000259" key="11">
    <source>
        <dbReference type="PROSITE" id="PS50893"/>
    </source>
</evidence>
<reference evidence="13" key="1">
    <citation type="journal article" date="2019" name="Gigascience">
        <title>De novo genome assembly of the endangered Acer yangbiense, a plant species with extremely small populations endemic to Yunnan Province, China.</title>
        <authorList>
            <person name="Yang J."/>
            <person name="Wariss H.M."/>
            <person name="Tao L."/>
            <person name="Zhang R."/>
            <person name="Yun Q."/>
            <person name="Hollingsworth P."/>
            <person name="Dao Z."/>
            <person name="Luo G."/>
            <person name="Guo H."/>
            <person name="Ma Y."/>
            <person name="Sun W."/>
        </authorList>
    </citation>
    <scope>NUCLEOTIDE SEQUENCE [LARGE SCALE GENOMIC DNA]</scope>
    <source>
        <strain evidence="13">cv. br00</strain>
    </source>
</reference>
<dbReference type="InterPro" id="IPR003439">
    <property type="entry name" value="ABC_transporter-like_ATP-bd"/>
</dbReference>
<dbReference type="InterPro" id="IPR034003">
    <property type="entry name" value="ABCG_PDR_2"/>
</dbReference>
<name>A0A5N5L6X1_9ROSI</name>
<dbReference type="GO" id="GO:0140359">
    <property type="term" value="F:ABC-type transporter activity"/>
    <property type="evidence" value="ECO:0007669"/>
    <property type="project" value="InterPro"/>
</dbReference>